<reference evidence="2 3" key="1">
    <citation type="submission" date="2020-08" db="EMBL/GenBank/DDBJ databases">
        <title>Sequencing the genomes of 1000 actinobacteria strains.</title>
        <authorList>
            <person name="Klenk H.-P."/>
        </authorList>
    </citation>
    <scope>NUCLEOTIDE SEQUENCE [LARGE SCALE GENOMIC DNA]</scope>
    <source>
        <strain evidence="2 3">DSM 45518</strain>
    </source>
</reference>
<evidence type="ECO:0000256" key="1">
    <source>
        <dbReference type="SAM" id="MobiDB-lite"/>
    </source>
</evidence>
<comment type="caution">
    <text evidence="2">The sequence shown here is derived from an EMBL/GenBank/DDBJ whole genome shotgun (WGS) entry which is preliminary data.</text>
</comment>
<evidence type="ECO:0000313" key="2">
    <source>
        <dbReference type="EMBL" id="MBB4690862.1"/>
    </source>
</evidence>
<organism evidence="2 3">
    <name type="scientific">Paractinoplanes abujensis</name>
    <dbReference type="NCBI Taxonomy" id="882441"/>
    <lineage>
        <taxon>Bacteria</taxon>
        <taxon>Bacillati</taxon>
        <taxon>Actinomycetota</taxon>
        <taxon>Actinomycetes</taxon>
        <taxon>Micromonosporales</taxon>
        <taxon>Micromonosporaceae</taxon>
        <taxon>Paractinoplanes</taxon>
    </lineage>
</organism>
<feature type="compositionally biased region" description="Polar residues" evidence="1">
    <location>
        <begin position="1"/>
        <end position="14"/>
    </location>
</feature>
<dbReference type="EMBL" id="JACHMF010000001">
    <property type="protein sequence ID" value="MBB4690862.1"/>
    <property type="molecule type" value="Genomic_DNA"/>
</dbReference>
<sequence length="65" mass="6459">MSDTSNAGPSTDQHITGAPETDPFPTDNPPGSATPATGSSNKGVNATRANRGEDEAGAPVPEPPD</sequence>
<gene>
    <name evidence="2" type="ORF">BKA14_001010</name>
</gene>
<dbReference type="AlphaFoldDB" id="A0A7W7FZS5"/>
<dbReference type="Proteomes" id="UP000542742">
    <property type="component" value="Unassembled WGS sequence"/>
</dbReference>
<protein>
    <submittedName>
        <fullName evidence="2">Uncharacterized protein</fullName>
    </submittedName>
</protein>
<feature type="region of interest" description="Disordered" evidence="1">
    <location>
        <begin position="1"/>
        <end position="65"/>
    </location>
</feature>
<feature type="compositionally biased region" description="Polar residues" evidence="1">
    <location>
        <begin position="29"/>
        <end position="48"/>
    </location>
</feature>
<dbReference type="RefSeq" id="WP_184949766.1">
    <property type="nucleotide sequence ID" value="NZ_BOMC01000011.1"/>
</dbReference>
<proteinExistence type="predicted"/>
<name>A0A7W7FZS5_9ACTN</name>
<accession>A0A7W7FZS5</accession>
<evidence type="ECO:0000313" key="3">
    <source>
        <dbReference type="Proteomes" id="UP000542742"/>
    </source>
</evidence>
<keyword evidence="3" id="KW-1185">Reference proteome</keyword>